<dbReference type="Gene3D" id="3.30.1370.220">
    <property type="match status" value="1"/>
</dbReference>
<sequence length="573" mass="58248">MSTNFNGQVLTQPQARTQFNDSALIPANPAQPAPHTLVLIGPANQGPNELVTIASVSDIQTNLGIDSDLANAAALALNPSPVTGGANPLKVWNVNPTTQGTINLTDPSGNTPEIVLTTTRWGQAANYIKAAVSAGSTAGYTVTIADDYSGGSVQLANLALNVLSVWYSGSGTSPTVTATDSAVTLTATSTDTGGTIDLTSNLTVNQLASQINALSGWNATVLDPNPQDVAAGLLDNVSAVAVGTTSTTATTLTANITAVVRALNGPAQTWVTAVRQADATTLATPGTYTYATGGSTGTATTTNWQAAYTALQGETDVLWVVPVTSESTIWAMNQAHCQLMDSEGYGRSGVVGGASGTTISQAQTNAAGLASQYTSYLVNGLQGINLQQQSVTFPPYIVAAQIAGLMAGQPLNASPTLKSLNATGLEQAFASSAIDTLIQAGCLVLKVYNGQFVVAKGQTTAALNPNATVNQVQMQAVNEVFVLEYGLNSVLSAFVGQPITATTAAAVKVAVYTFLTQQAAAPLQLIQAAPALQDIQVTISGTVISVAAPASPTVVADFVLTTLSASVDTAQAA</sequence>
<comment type="caution">
    <text evidence="1">The sequence shown here is derived from an EMBL/GenBank/DDBJ whole genome shotgun (WGS) entry which is preliminary data.</text>
</comment>
<dbReference type="RefSeq" id="WP_169095451.1">
    <property type="nucleotide sequence ID" value="NZ_JABBVZ010000001.1"/>
</dbReference>
<dbReference type="EMBL" id="JABBVZ010000001">
    <property type="protein sequence ID" value="NMP20771.1"/>
    <property type="molecule type" value="Genomic_DNA"/>
</dbReference>
<name>A0A7Y0L119_9FIRM</name>
<reference evidence="1 2" key="1">
    <citation type="submission" date="2020-04" db="EMBL/GenBank/DDBJ databases">
        <authorList>
            <person name="Zhang R."/>
            <person name="Schippers A."/>
        </authorList>
    </citation>
    <scope>NUCLEOTIDE SEQUENCE [LARGE SCALE GENOMIC DNA]</scope>
    <source>
        <strain evidence="1 2">DSM 109850</strain>
    </source>
</reference>
<evidence type="ECO:0000313" key="2">
    <source>
        <dbReference type="Proteomes" id="UP000533476"/>
    </source>
</evidence>
<keyword evidence="2" id="KW-1185">Reference proteome</keyword>
<accession>A0A7Y0L119</accession>
<dbReference type="Proteomes" id="UP000533476">
    <property type="component" value="Unassembled WGS sequence"/>
</dbReference>
<dbReference type="AlphaFoldDB" id="A0A7Y0L119"/>
<evidence type="ECO:0000313" key="1">
    <source>
        <dbReference type="EMBL" id="NMP20771.1"/>
    </source>
</evidence>
<protein>
    <submittedName>
        <fullName evidence="1">Uncharacterized protein</fullName>
    </submittedName>
</protein>
<gene>
    <name evidence="1" type="ORF">HIJ39_00145</name>
</gene>
<organism evidence="1 2">
    <name type="scientific">Sulfobacillus harzensis</name>
    <dbReference type="NCBI Taxonomy" id="2729629"/>
    <lineage>
        <taxon>Bacteria</taxon>
        <taxon>Bacillati</taxon>
        <taxon>Bacillota</taxon>
        <taxon>Clostridia</taxon>
        <taxon>Eubacteriales</taxon>
        <taxon>Clostridiales Family XVII. Incertae Sedis</taxon>
        <taxon>Sulfobacillus</taxon>
    </lineage>
</organism>
<proteinExistence type="predicted"/>